<dbReference type="GO" id="GO:0016020">
    <property type="term" value="C:membrane"/>
    <property type="evidence" value="ECO:0007669"/>
    <property type="project" value="InterPro"/>
</dbReference>
<dbReference type="AlphaFoldDB" id="A0AAD7KQ31"/>
<evidence type="ECO:0000256" key="3">
    <source>
        <dbReference type="ARBA" id="ARBA00023136"/>
    </source>
</evidence>
<evidence type="ECO:0000256" key="2">
    <source>
        <dbReference type="ARBA" id="ARBA00022989"/>
    </source>
</evidence>
<proteinExistence type="predicted"/>
<evidence type="ECO:0000256" key="1">
    <source>
        <dbReference type="ARBA" id="ARBA00022692"/>
    </source>
</evidence>
<dbReference type="GO" id="GO:0022857">
    <property type="term" value="F:transmembrane transporter activity"/>
    <property type="evidence" value="ECO:0007669"/>
    <property type="project" value="InterPro"/>
</dbReference>
<name>A0AAD7KQ31_QUISA</name>
<dbReference type="Proteomes" id="UP001163823">
    <property type="component" value="Chromosome 14"/>
</dbReference>
<keyword evidence="3 4" id="KW-0472">Membrane</keyword>
<dbReference type="PANTHER" id="PTHR31218">
    <property type="entry name" value="WAT1-RELATED PROTEIN"/>
    <property type="match status" value="1"/>
</dbReference>
<organism evidence="5 6">
    <name type="scientific">Quillaja saponaria</name>
    <name type="common">Soap bark tree</name>
    <dbReference type="NCBI Taxonomy" id="32244"/>
    <lineage>
        <taxon>Eukaryota</taxon>
        <taxon>Viridiplantae</taxon>
        <taxon>Streptophyta</taxon>
        <taxon>Embryophyta</taxon>
        <taxon>Tracheophyta</taxon>
        <taxon>Spermatophyta</taxon>
        <taxon>Magnoliopsida</taxon>
        <taxon>eudicotyledons</taxon>
        <taxon>Gunneridae</taxon>
        <taxon>Pentapetalae</taxon>
        <taxon>rosids</taxon>
        <taxon>fabids</taxon>
        <taxon>Fabales</taxon>
        <taxon>Quillajaceae</taxon>
        <taxon>Quillaja</taxon>
    </lineage>
</organism>
<evidence type="ECO:0000313" key="6">
    <source>
        <dbReference type="Proteomes" id="UP001163823"/>
    </source>
</evidence>
<evidence type="ECO:0000256" key="4">
    <source>
        <dbReference type="SAM" id="Phobius"/>
    </source>
</evidence>
<dbReference type="EMBL" id="JARAOO010000014">
    <property type="protein sequence ID" value="KAJ7943607.1"/>
    <property type="molecule type" value="Genomic_DNA"/>
</dbReference>
<gene>
    <name evidence="5" type="ORF">O6P43_033133</name>
</gene>
<feature type="transmembrane region" description="Helical" evidence="4">
    <location>
        <begin position="12"/>
        <end position="30"/>
    </location>
</feature>
<keyword evidence="1 4" id="KW-0812">Transmembrane</keyword>
<comment type="caution">
    <text evidence="5">The sequence shown here is derived from an EMBL/GenBank/DDBJ whole genome shotgun (WGS) entry which is preliminary data.</text>
</comment>
<feature type="transmembrane region" description="Helical" evidence="4">
    <location>
        <begin position="75"/>
        <end position="97"/>
    </location>
</feature>
<dbReference type="InterPro" id="IPR030184">
    <property type="entry name" value="WAT1-related"/>
</dbReference>
<dbReference type="KEGG" id="qsa:O6P43_033133"/>
<reference evidence="5" key="1">
    <citation type="journal article" date="2023" name="Science">
        <title>Elucidation of the pathway for biosynthesis of saponin adjuvants from the soapbark tree.</title>
        <authorList>
            <person name="Reed J."/>
            <person name="Orme A."/>
            <person name="El-Demerdash A."/>
            <person name="Owen C."/>
            <person name="Martin L.B.B."/>
            <person name="Misra R.C."/>
            <person name="Kikuchi S."/>
            <person name="Rejzek M."/>
            <person name="Martin A.C."/>
            <person name="Harkess A."/>
            <person name="Leebens-Mack J."/>
            <person name="Louveau T."/>
            <person name="Stephenson M.J."/>
            <person name="Osbourn A."/>
        </authorList>
    </citation>
    <scope>NUCLEOTIDE SEQUENCE</scope>
    <source>
        <strain evidence="5">S10</strain>
    </source>
</reference>
<keyword evidence="2 4" id="KW-1133">Transmembrane helix</keyword>
<keyword evidence="6" id="KW-1185">Reference proteome</keyword>
<feature type="transmembrane region" description="Helical" evidence="4">
    <location>
        <begin position="42"/>
        <end position="63"/>
    </location>
</feature>
<sequence>MEGRLYTMKNLLPLTGMVMAILAQTGNLFIVKFAMSGGMNKYILILYSNALSTIILLPCSFMLHRSEHPPLSFSLLCSFLLLDLFGCSAQIVAYVGLNFSSPILFTAMNNLVPAFTFVLN</sequence>
<evidence type="ECO:0000313" key="5">
    <source>
        <dbReference type="EMBL" id="KAJ7943607.1"/>
    </source>
</evidence>
<protein>
    <submittedName>
        <fullName evidence="5">WAT1-related protein</fullName>
    </submittedName>
</protein>
<accession>A0AAD7KQ31</accession>